<organism evidence="10 11">
    <name type="scientific">Dictyoglomus turgidum (strain DSM 6724 / Z-1310)</name>
    <dbReference type="NCBI Taxonomy" id="515635"/>
    <lineage>
        <taxon>Bacteria</taxon>
        <taxon>Pseudomonadati</taxon>
        <taxon>Dictyoglomota</taxon>
        <taxon>Dictyoglomia</taxon>
        <taxon>Dictyoglomales</taxon>
        <taxon>Dictyoglomaceae</taxon>
        <taxon>Dictyoglomus</taxon>
    </lineage>
</organism>
<dbReference type="Proteomes" id="UP000007719">
    <property type="component" value="Chromosome"/>
</dbReference>
<evidence type="ECO:0000259" key="9">
    <source>
        <dbReference type="Pfam" id="PF00218"/>
    </source>
</evidence>
<proteinExistence type="predicted"/>
<dbReference type="EC" id="4.1.1.48" evidence="3"/>
<dbReference type="GO" id="GO:0000162">
    <property type="term" value="P:L-tryptophan biosynthetic process"/>
    <property type="evidence" value="ECO:0000318"/>
    <property type="project" value="GO_Central"/>
</dbReference>
<dbReference type="Pfam" id="PF00218">
    <property type="entry name" value="IGPS"/>
    <property type="match status" value="1"/>
</dbReference>
<dbReference type="KEGG" id="dtu:Dtur_0693"/>
<evidence type="ECO:0000256" key="2">
    <source>
        <dbReference type="ARBA" id="ARBA00004696"/>
    </source>
</evidence>
<dbReference type="InterPro" id="IPR045186">
    <property type="entry name" value="Indole-3-glycerol_P_synth"/>
</dbReference>
<feature type="domain" description="Indole-3-glycerol phosphate synthase" evidence="9">
    <location>
        <begin position="7"/>
        <end position="248"/>
    </location>
</feature>
<keyword evidence="7" id="KW-0057">Aromatic amino acid biosynthesis</keyword>
<evidence type="ECO:0000256" key="7">
    <source>
        <dbReference type="ARBA" id="ARBA00023141"/>
    </source>
</evidence>
<accession>B8DZP5</accession>
<keyword evidence="5" id="KW-0210">Decarboxylase</keyword>
<dbReference type="InterPro" id="IPR013798">
    <property type="entry name" value="Indole-3-glycerol_P_synth_dom"/>
</dbReference>
<evidence type="ECO:0000256" key="3">
    <source>
        <dbReference type="ARBA" id="ARBA00012362"/>
    </source>
</evidence>
<dbReference type="Gene3D" id="3.20.20.70">
    <property type="entry name" value="Aldolase class I"/>
    <property type="match status" value="1"/>
</dbReference>
<dbReference type="GO" id="GO:0004425">
    <property type="term" value="F:indole-3-glycerol-phosphate synthase activity"/>
    <property type="evidence" value="ECO:0000318"/>
    <property type="project" value="GO_Central"/>
</dbReference>
<dbReference type="InterPro" id="IPR013785">
    <property type="entry name" value="Aldolase_TIM"/>
</dbReference>
<dbReference type="PATRIC" id="fig|515635.4.peg.731"/>
<keyword evidence="6" id="KW-0822">Tryptophan biosynthesis</keyword>
<dbReference type="InParanoid" id="B8DZP5"/>
<dbReference type="CDD" id="cd00331">
    <property type="entry name" value="IGPS"/>
    <property type="match status" value="1"/>
</dbReference>
<keyword evidence="8 10" id="KW-0456">Lyase</keyword>
<keyword evidence="4" id="KW-0028">Amino-acid biosynthesis</keyword>
<reference evidence="11" key="1">
    <citation type="journal article" date="2016" name="Front. Microbiol.">
        <title>The complete genome sequence of hyperthermophile Dictyoglomus turgidum DSM 6724 reveals a specialized carbohydrate fermentor.</title>
        <authorList>
            <person name="Brumm P.J."/>
            <person name="Gowda K."/>
            <person name="Robb F.T."/>
            <person name="Mead D.A."/>
        </authorList>
    </citation>
    <scope>NUCLEOTIDE SEQUENCE [LARGE SCALE GENOMIC DNA]</scope>
    <source>
        <strain evidence="11">DSM 6724 / Z-1310</strain>
    </source>
</reference>
<evidence type="ECO:0000256" key="1">
    <source>
        <dbReference type="ARBA" id="ARBA00001633"/>
    </source>
</evidence>
<dbReference type="UniPathway" id="UPA00035">
    <property type="reaction ID" value="UER00043"/>
</dbReference>
<evidence type="ECO:0000256" key="4">
    <source>
        <dbReference type="ARBA" id="ARBA00022605"/>
    </source>
</evidence>
<evidence type="ECO:0000256" key="6">
    <source>
        <dbReference type="ARBA" id="ARBA00022822"/>
    </source>
</evidence>
<dbReference type="HOGENOM" id="CLU_034247_2_0_0"/>
<dbReference type="SUPFAM" id="SSF51366">
    <property type="entry name" value="Ribulose-phoshate binding barrel"/>
    <property type="match status" value="1"/>
</dbReference>
<dbReference type="EnsemblBacteria" id="ACK41978">
    <property type="protein sequence ID" value="ACK41978"/>
    <property type="gene ID" value="Dtur_0693"/>
</dbReference>
<dbReference type="PANTHER" id="PTHR22854:SF2">
    <property type="entry name" value="INDOLE-3-GLYCEROL-PHOSPHATE SYNTHASE"/>
    <property type="match status" value="1"/>
</dbReference>
<dbReference type="AlphaFoldDB" id="B8DZP5"/>
<gene>
    <name evidence="10" type="ordered locus">Dtur_0693</name>
</gene>
<dbReference type="OrthoDB" id="9804217at2"/>
<dbReference type="EMBL" id="CP001251">
    <property type="protein sequence ID" value="ACK41978.1"/>
    <property type="molecule type" value="Genomic_DNA"/>
</dbReference>
<comment type="catalytic activity">
    <reaction evidence="1">
        <text>1-(2-carboxyphenylamino)-1-deoxy-D-ribulose 5-phosphate + H(+) = (1S,2R)-1-C-(indol-3-yl)glycerol 3-phosphate + CO2 + H2O</text>
        <dbReference type="Rhea" id="RHEA:23476"/>
        <dbReference type="ChEBI" id="CHEBI:15377"/>
        <dbReference type="ChEBI" id="CHEBI:15378"/>
        <dbReference type="ChEBI" id="CHEBI:16526"/>
        <dbReference type="ChEBI" id="CHEBI:58613"/>
        <dbReference type="ChEBI" id="CHEBI:58866"/>
        <dbReference type="EC" id="4.1.1.48"/>
    </reaction>
</comment>
<name>B8DZP5_DICTD</name>
<evidence type="ECO:0000313" key="11">
    <source>
        <dbReference type="Proteomes" id="UP000007719"/>
    </source>
</evidence>
<dbReference type="PANTHER" id="PTHR22854">
    <property type="entry name" value="TRYPTOPHAN BIOSYNTHESIS PROTEIN"/>
    <property type="match status" value="1"/>
</dbReference>
<keyword evidence="11" id="KW-1185">Reference proteome</keyword>
<dbReference type="RefSeq" id="WP_012583063.1">
    <property type="nucleotide sequence ID" value="NC_011661.1"/>
</dbReference>
<sequence length="258" mass="29180">MNILDKLVEEKKKVIFNKIYKIPNSFPEKEKDYFYKVLSKDRFNIIGEIKPASPVKGKLLSLTVSEMARIYDGAKEISAISVLTAESFSASMNNLSLVRKITQKPLLQKDFILIPEQIYEGRLLGADAILLIARILSQSDIKALYNLCLRLDMEPIIEVYNEEDLEKVIDLKPRIIMINNRDLTSFKVDINNTLRLLPHIPADTFVISASGIKDGEEVKILYEHGVKGILVGESIVISQDPQKKIEELFEGCGLKSVE</sequence>
<dbReference type="FunCoup" id="B8DZP5">
    <property type="interactions" value="356"/>
</dbReference>
<dbReference type="eggNOG" id="COG0134">
    <property type="taxonomic scope" value="Bacteria"/>
</dbReference>
<protein>
    <recommendedName>
        <fullName evidence="3">indole-3-glycerol-phosphate synthase</fullName>
        <ecNumber evidence="3">4.1.1.48</ecNumber>
    </recommendedName>
</protein>
<comment type="pathway">
    <text evidence="2">Amino-acid biosynthesis; L-tryptophan biosynthesis; L-tryptophan from chorismate: step 4/5.</text>
</comment>
<evidence type="ECO:0000256" key="5">
    <source>
        <dbReference type="ARBA" id="ARBA00022793"/>
    </source>
</evidence>
<evidence type="ECO:0000313" key="10">
    <source>
        <dbReference type="EMBL" id="ACK41978.1"/>
    </source>
</evidence>
<evidence type="ECO:0000256" key="8">
    <source>
        <dbReference type="ARBA" id="ARBA00023239"/>
    </source>
</evidence>
<dbReference type="InterPro" id="IPR011060">
    <property type="entry name" value="RibuloseP-bd_barrel"/>
</dbReference>
<dbReference type="STRING" id="515635.Dtur_0693"/>